<reference evidence="1" key="2">
    <citation type="submission" date="2020-07" db="EMBL/GenBank/DDBJ databases">
        <authorList>
            <person name="Vera ALvarez R."/>
            <person name="Arias-Moreno D.M."/>
            <person name="Jimenez-Jacinto V."/>
            <person name="Jimenez-Bremont J.F."/>
            <person name="Swaminathan K."/>
            <person name="Moose S.P."/>
            <person name="Guerrero-Gonzalez M.L."/>
            <person name="Marino-Ramirez L."/>
            <person name="Landsman D."/>
            <person name="Rodriguez-Kessler M."/>
            <person name="Delgado-Sanchez P."/>
        </authorList>
    </citation>
    <scope>NUCLEOTIDE SEQUENCE</scope>
    <source>
        <tissue evidence="1">Cladode</tissue>
    </source>
</reference>
<reference evidence="1" key="1">
    <citation type="journal article" date="2013" name="J. Plant Res.">
        <title>Effect of fungi and light on seed germination of three Opuntia species from semiarid lands of central Mexico.</title>
        <authorList>
            <person name="Delgado-Sanchez P."/>
            <person name="Jimenez-Bremont J.F."/>
            <person name="Guerrero-Gonzalez Mde L."/>
            <person name="Flores J."/>
        </authorList>
    </citation>
    <scope>NUCLEOTIDE SEQUENCE</scope>
    <source>
        <tissue evidence="1">Cladode</tissue>
    </source>
</reference>
<dbReference type="AlphaFoldDB" id="A0A7C9DCW8"/>
<name>A0A7C9DCW8_OPUST</name>
<proteinExistence type="predicted"/>
<dbReference type="EMBL" id="GISG01089943">
    <property type="protein sequence ID" value="MBA4634249.1"/>
    <property type="molecule type" value="Transcribed_RNA"/>
</dbReference>
<sequence length="163" mass="18229">MFDVVKSPWIRPPSCNFAIDSPICVAISFKRSSAIPFAPISSNMSLTIGPSTNSNVRVCIIGSTEYSTGVGTPSFLAFVIHLASAFKRLIVSFESRVGCLYFFEKRSFIIHLLPTKDDSKTFASAPCFSRTRDPSWPFASTSIMRNWWCQKPKSFNLIRIPCE</sequence>
<protein>
    <submittedName>
        <fullName evidence="1">Uncharacterized protein</fullName>
    </submittedName>
</protein>
<evidence type="ECO:0000313" key="1">
    <source>
        <dbReference type="EMBL" id="MBA4634249.1"/>
    </source>
</evidence>
<organism evidence="1">
    <name type="scientific">Opuntia streptacantha</name>
    <name type="common">Prickly pear cactus</name>
    <name type="synonym">Opuntia cardona</name>
    <dbReference type="NCBI Taxonomy" id="393608"/>
    <lineage>
        <taxon>Eukaryota</taxon>
        <taxon>Viridiplantae</taxon>
        <taxon>Streptophyta</taxon>
        <taxon>Embryophyta</taxon>
        <taxon>Tracheophyta</taxon>
        <taxon>Spermatophyta</taxon>
        <taxon>Magnoliopsida</taxon>
        <taxon>eudicotyledons</taxon>
        <taxon>Gunneridae</taxon>
        <taxon>Pentapetalae</taxon>
        <taxon>Caryophyllales</taxon>
        <taxon>Cactineae</taxon>
        <taxon>Cactaceae</taxon>
        <taxon>Opuntioideae</taxon>
        <taxon>Opuntia</taxon>
    </lineage>
</organism>
<accession>A0A7C9DCW8</accession>